<dbReference type="GO" id="GO:0032979">
    <property type="term" value="P:protein insertion into mitochondrial inner membrane from matrix"/>
    <property type="evidence" value="ECO:0007669"/>
    <property type="project" value="TreeGrafter"/>
</dbReference>
<dbReference type="AlphaFoldDB" id="A0A9P0DBW0"/>
<evidence type="ECO:0000313" key="2">
    <source>
        <dbReference type="Proteomes" id="UP001153636"/>
    </source>
</evidence>
<gene>
    <name evidence="1" type="ORF">PSYICH_LOCUS15304</name>
</gene>
<dbReference type="GO" id="GO:0043022">
    <property type="term" value="F:ribosome binding"/>
    <property type="evidence" value="ECO:0007669"/>
    <property type="project" value="TreeGrafter"/>
</dbReference>
<evidence type="ECO:0000313" key="1">
    <source>
        <dbReference type="EMBL" id="CAH1115496.1"/>
    </source>
</evidence>
<reference evidence="1" key="1">
    <citation type="submission" date="2022-01" db="EMBL/GenBank/DDBJ databases">
        <authorList>
            <person name="King R."/>
        </authorList>
    </citation>
    <scope>NUCLEOTIDE SEQUENCE</scope>
</reference>
<dbReference type="PANTHER" id="PTHR13333">
    <property type="entry name" value="M-AAA PROTEASE-INTERACTING PROTEIN 1, MITOCHONDRIAL"/>
    <property type="match status" value="1"/>
</dbReference>
<proteinExistence type="predicted"/>
<dbReference type="PANTHER" id="PTHR13333:SF5">
    <property type="entry name" value="M-AAA PROTEASE-INTERACTING PROTEIN 1, MITOCHONDRIAL"/>
    <property type="match status" value="1"/>
</dbReference>
<accession>A0A9P0DBW0</accession>
<organism evidence="1 2">
    <name type="scientific">Psylliodes chrysocephalus</name>
    <dbReference type="NCBI Taxonomy" id="3402493"/>
    <lineage>
        <taxon>Eukaryota</taxon>
        <taxon>Metazoa</taxon>
        <taxon>Ecdysozoa</taxon>
        <taxon>Arthropoda</taxon>
        <taxon>Hexapoda</taxon>
        <taxon>Insecta</taxon>
        <taxon>Pterygota</taxon>
        <taxon>Neoptera</taxon>
        <taxon>Endopterygota</taxon>
        <taxon>Coleoptera</taxon>
        <taxon>Polyphaga</taxon>
        <taxon>Cucujiformia</taxon>
        <taxon>Chrysomeloidea</taxon>
        <taxon>Chrysomelidae</taxon>
        <taxon>Galerucinae</taxon>
        <taxon>Alticini</taxon>
        <taxon>Psylliodes</taxon>
    </lineage>
</organism>
<dbReference type="GO" id="GO:0005743">
    <property type="term" value="C:mitochondrial inner membrane"/>
    <property type="evidence" value="ECO:0007669"/>
    <property type="project" value="TreeGrafter"/>
</dbReference>
<dbReference type="OrthoDB" id="7249367at2759"/>
<sequence>MNIIYRSVRNHSNLNVNVLLHSAVNNRLLIYKNISICSQRINLEKKSCYDYSYKKRWYSENNSGPPSNKLPSLLPDFPVIVWPSFLKTLKNFVLFNFIIKPYLDNEFSLPDFVGASKKAVEVVSRKLAEGDVKSLDGLVTNDIISSLQKALSLMSLSQREQIAINVEDIYFSFPYQVGIIFNDEEGKDQKRFVEITMVYHTLKGLSNMRSRGEEPPLNMGMLPEYQKLISICNYRFIREFTKGVDDQWTVNLLNHFKPSDEL</sequence>
<protein>
    <recommendedName>
        <fullName evidence="3">Juvenile hormone esterase binding protein</fullName>
    </recommendedName>
</protein>
<dbReference type="Proteomes" id="UP001153636">
    <property type="component" value="Chromosome 9"/>
</dbReference>
<keyword evidence="2" id="KW-1185">Reference proteome</keyword>
<evidence type="ECO:0008006" key="3">
    <source>
        <dbReference type="Google" id="ProtNLM"/>
    </source>
</evidence>
<dbReference type="EMBL" id="OV651821">
    <property type="protein sequence ID" value="CAH1115496.1"/>
    <property type="molecule type" value="Genomic_DNA"/>
</dbReference>
<name>A0A9P0DBW0_9CUCU</name>